<feature type="domain" description="Carboxymuconolactone decarboxylase-like" evidence="1">
    <location>
        <begin position="42"/>
        <end position="112"/>
    </location>
</feature>
<dbReference type="Gene3D" id="1.20.1290.10">
    <property type="entry name" value="AhpD-like"/>
    <property type="match status" value="1"/>
</dbReference>
<protein>
    <submittedName>
        <fullName evidence="2">Carboxymuconolactone decarboxylase family protein</fullName>
    </submittedName>
</protein>
<evidence type="ECO:0000313" key="3">
    <source>
        <dbReference type="Proteomes" id="UP000032360"/>
    </source>
</evidence>
<reference evidence="2 3" key="1">
    <citation type="submission" date="2015-01" db="EMBL/GenBank/DDBJ databases">
        <title>Draft genome of the acidophilic iron oxidizer Acidithrix ferrooxidans strain Py-F3.</title>
        <authorList>
            <person name="Poehlein A."/>
            <person name="Eisen S."/>
            <person name="Schloemann M."/>
            <person name="Johnson B.D."/>
            <person name="Daniel R."/>
            <person name="Muehling M."/>
        </authorList>
    </citation>
    <scope>NUCLEOTIDE SEQUENCE [LARGE SCALE GENOMIC DNA]</scope>
    <source>
        <strain evidence="2 3">Py-F3</strain>
    </source>
</reference>
<dbReference type="OrthoDB" id="9811161at2"/>
<organism evidence="2 3">
    <name type="scientific">Acidithrix ferrooxidans</name>
    <dbReference type="NCBI Taxonomy" id="1280514"/>
    <lineage>
        <taxon>Bacteria</taxon>
        <taxon>Bacillati</taxon>
        <taxon>Actinomycetota</taxon>
        <taxon>Acidimicrobiia</taxon>
        <taxon>Acidimicrobiales</taxon>
        <taxon>Acidimicrobiaceae</taxon>
        <taxon>Acidithrix</taxon>
    </lineage>
</organism>
<dbReference type="Proteomes" id="UP000032360">
    <property type="component" value="Unassembled WGS sequence"/>
</dbReference>
<dbReference type="STRING" id="1280514.AXFE_25400"/>
<dbReference type="GO" id="GO:0051920">
    <property type="term" value="F:peroxiredoxin activity"/>
    <property type="evidence" value="ECO:0007669"/>
    <property type="project" value="InterPro"/>
</dbReference>
<gene>
    <name evidence="2" type="ORF">AXFE_25400</name>
</gene>
<dbReference type="InterPro" id="IPR029032">
    <property type="entry name" value="AhpD-like"/>
</dbReference>
<evidence type="ECO:0000313" key="2">
    <source>
        <dbReference type="EMBL" id="KJF16572.1"/>
    </source>
</evidence>
<evidence type="ECO:0000259" key="1">
    <source>
        <dbReference type="Pfam" id="PF02627"/>
    </source>
</evidence>
<proteinExistence type="predicted"/>
<sequence length="126" mass="13734">MEEEKLKEIQDRYIDLTGALPSSIELRIALCKATNRINTVLAIEDLRQVVINENPLGHKISQLVQFGQLVALGERDSAKIHARAAIKAGASTTELLGVVELALITSGMPAYSLGVEIISEETQPRQ</sequence>
<dbReference type="EMBL" id="JXYS01000079">
    <property type="protein sequence ID" value="KJF16572.1"/>
    <property type="molecule type" value="Genomic_DNA"/>
</dbReference>
<dbReference type="AlphaFoldDB" id="A0A0D8HFK4"/>
<accession>A0A0D8HFK4</accession>
<keyword evidence="3" id="KW-1185">Reference proteome</keyword>
<dbReference type="SUPFAM" id="SSF69118">
    <property type="entry name" value="AhpD-like"/>
    <property type="match status" value="1"/>
</dbReference>
<dbReference type="RefSeq" id="WP_052606245.1">
    <property type="nucleotide sequence ID" value="NZ_JXYS01000079.1"/>
</dbReference>
<name>A0A0D8HFK4_9ACTN</name>
<dbReference type="InterPro" id="IPR003779">
    <property type="entry name" value="CMD-like"/>
</dbReference>
<comment type="caution">
    <text evidence="2">The sequence shown here is derived from an EMBL/GenBank/DDBJ whole genome shotgun (WGS) entry which is preliminary data.</text>
</comment>
<dbReference type="Pfam" id="PF02627">
    <property type="entry name" value="CMD"/>
    <property type="match status" value="1"/>
</dbReference>